<dbReference type="EMBL" id="JBHSUA010000025">
    <property type="protein sequence ID" value="MFC6397993.1"/>
    <property type="molecule type" value="Genomic_DNA"/>
</dbReference>
<evidence type="ECO:0000313" key="9">
    <source>
        <dbReference type="EMBL" id="MFC6397993.1"/>
    </source>
</evidence>
<feature type="transmembrane region" description="Helical" evidence="8">
    <location>
        <begin position="173"/>
        <end position="192"/>
    </location>
</feature>
<feature type="transmembrane region" description="Helical" evidence="8">
    <location>
        <begin position="61"/>
        <end position="85"/>
    </location>
</feature>
<keyword evidence="6 8" id="KW-1133">Transmembrane helix</keyword>
<reference evidence="10" key="1">
    <citation type="journal article" date="2019" name="Int. J. Syst. Evol. Microbiol.">
        <title>The Global Catalogue of Microorganisms (GCM) 10K type strain sequencing project: providing services to taxonomists for standard genome sequencing and annotation.</title>
        <authorList>
            <consortium name="The Broad Institute Genomics Platform"/>
            <consortium name="The Broad Institute Genome Sequencing Center for Infectious Disease"/>
            <person name="Wu L."/>
            <person name="Ma J."/>
        </authorList>
    </citation>
    <scope>NUCLEOTIDE SEQUENCE [LARGE SCALE GENOMIC DNA]</scope>
    <source>
        <strain evidence="10">CGMCC 1.15277</strain>
    </source>
</reference>
<feature type="transmembrane region" description="Helical" evidence="8">
    <location>
        <begin position="282"/>
        <end position="302"/>
    </location>
</feature>
<evidence type="ECO:0000256" key="6">
    <source>
        <dbReference type="ARBA" id="ARBA00022989"/>
    </source>
</evidence>
<protein>
    <submittedName>
        <fullName evidence="9">MATE family efflux transporter</fullName>
    </submittedName>
</protein>
<dbReference type="InterPro" id="IPR044644">
    <property type="entry name" value="DinF-like"/>
</dbReference>
<keyword evidence="10" id="KW-1185">Reference proteome</keyword>
<dbReference type="NCBIfam" id="TIGR00797">
    <property type="entry name" value="matE"/>
    <property type="match status" value="1"/>
</dbReference>
<gene>
    <name evidence="9" type="ORF">ACFP57_13510</name>
</gene>
<name>A0ABW1X4L9_9ACTN</name>
<feature type="transmembrane region" description="Helical" evidence="8">
    <location>
        <begin position="142"/>
        <end position="166"/>
    </location>
</feature>
<proteinExistence type="inferred from homology"/>
<keyword evidence="4" id="KW-1003">Cell membrane</keyword>
<feature type="transmembrane region" description="Helical" evidence="8">
    <location>
        <begin position="253"/>
        <end position="276"/>
    </location>
</feature>
<evidence type="ECO:0000256" key="8">
    <source>
        <dbReference type="SAM" id="Phobius"/>
    </source>
</evidence>
<dbReference type="InterPro" id="IPR048279">
    <property type="entry name" value="MdtK-like"/>
</dbReference>
<dbReference type="RefSeq" id="WP_343886814.1">
    <property type="nucleotide sequence ID" value="NZ_BAAAKI010000024.1"/>
</dbReference>
<comment type="caution">
    <text evidence="9">The sequence shown here is derived from an EMBL/GenBank/DDBJ whole genome shotgun (WGS) entry which is preliminary data.</text>
</comment>
<keyword evidence="5 8" id="KW-0812">Transmembrane</keyword>
<dbReference type="PANTHER" id="PTHR42893:SF46">
    <property type="entry name" value="PROTEIN DETOXIFICATION 44, CHLOROPLASTIC"/>
    <property type="match status" value="1"/>
</dbReference>
<accession>A0ABW1X4L9</accession>
<evidence type="ECO:0000256" key="7">
    <source>
        <dbReference type="ARBA" id="ARBA00023136"/>
    </source>
</evidence>
<evidence type="ECO:0000256" key="2">
    <source>
        <dbReference type="ARBA" id="ARBA00010199"/>
    </source>
</evidence>
<keyword evidence="7 8" id="KW-0472">Membrane</keyword>
<dbReference type="InterPro" id="IPR002528">
    <property type="entry name" value="MATE_fam"/>
</dbReference>
<evidence type="ECO:0000256" key="5">
    <source>
        <dbReference type="ARBA" id="ARBA00022692"/>
    </source>
</evidence>
<dbReference type="Pfam" id="PF01554">
    <property type="entry name" value="MatE"/>
    <property type="match status" value="2"/>
</dbReference>
<dbReference type="PANTHER" id="PTHR42893">
    <property type="entry name" value="PROTEIN DETOXIFICATION 44, CHLOROPLASTIC-RELATED"/>
    <property type="match status" value="1"/>
</dbReference>
<comment type="subcellular location">
    <subcellularLocation>
        <location evidence="1">Cell membrane</location>
        <topology evidence="1">Multi-pass membrane protein</topology>
    </subcellularLocation>
</comment>
<feature type="transmembrane region" description="Helical" evidence="8">
    <location>
        <begin position="356"/>
        <end position="377"/>
    </location>
</feature>
<dbReference type="PIRSF" id="PIRSF006603">
    <property type="entry name" value="DinF"/>
    <property type="match status" value="1"/>
</dbReference>
<feature type="transmembrane region" description="Helical" evidence="8">
    <location>
        <begin position="97"/>
        <end position="122"/>
    </location>
</feature>
<evidence type="ECO:0000256" key="3">
    <source>
        <dbReference type="ARBA" id="ARBA00022448"/>
    </source>
</evidence>
<sequence length="447" mass="45338">MSADLSPSTASGTVAGTGLGRQIAALAIPAFATLVSEPLLLMADSAFVGHLGTAELGALGIAGQVVTIVLGLCVFLAYGTTSVVARLLGSGHRERALAGGIDGMVLGLGLGLILVVAIELVAPPLVGLYGASPLVHEMAVGYLRIACLGLPFLLVSLASTGVLRGLQDTRTPLVVAIAVNLVNVALNWVLIYPMGLGLTGSAIGTLVSQAGGAVALSTVVLRGARAAGAPLGFNPGGVLSAARQGGWLVLRSLWLQLGLFATMTVAARTGAIGLAGHQVTNSLWAFICLALDALAIAAQALVGHELGAGRDARARRITLTLCWWGAGGGIVLALLLVALRTLIAPVFTPDPAVQHLLHQLLLALALITPIGGIVFVLDGVLIGAGDAKYLAAAGFVATAALLPMAWAVDAGRHGVVWLWVAYGGYLVARALTLVVRARTDAWQRLGA</sequence>
<feature type="transmembrane region" description="Helical" evidence="8">
    <location>
        <begin position="389"/>
        <end position="408"/>
    </location>
</feature>
<evidence type="ECO:0000256" key="1">
    <source>
        <dbReference type="ARBA" id="ARBA00004651"/>
    </source>
</evidence>
<comment type="similarity">
    <text evidence="2">Belongs to the multi antimicrobial extrusion (MATE) (TC 2.A.66.1) family.</text>
</comment>
<dbReference type="Proteomes" id="UP001596266">
    <property type="component" value="Unassembled WGS sequence"/>
</dbReference>
<keyword evidence="3" id="KW-0813">Transport</keyword>
<evidence type="ECO:0000256" key="4">
    <source>
        <dbReference type="ARBA" id="ARBA00022475"/>
    </source>
</evidence>
<organism evidence="9 10">
    <name type="scientific">Luteococcus sanguinis</name>
    <dbReference type="NCBI Taxonomy" id="174038"/>
    <lineage>
        <taxon>Bacteria</taxon>
        <taxon>Bacillati</taxon>
        <taxon>Actinomycetota</taxon>
        <taxon>Actinomycetes</taxon>
        <taxon>Propionibacteriales</taxon>
        <taxon>Propionibacteriaceae</taxon>
        <taxon>Luteococcus</taxon>
    </lineage>
</organism>
<feature type="transmembrane region" description="Helical" evidence="8">
    <location>
        <begin position="414"/>
        <end position="435"/>
    </location>
</feature>
<evidence type="ECO:0000313" key="10">
    <source>
        <dbReference type="Proteomes" id="UP001596266"/>
    </source>
</evidence>
<feature type="transmembrane region" description="Helical" evidence="8">
    <location>
        <begin position="323"/>
        <end position="344"/>
    </location>
</feature>
<feature type="transmembrane region" description="Helical" evidence="8">
    <location>
        <begin position="198"/>
        <end position="221"/>
    </location>
</feature>